<dbReference type="GO" id="GO:0046872">
    <property type="term" value="F:metal ion binding"/>
    <property type="evidence" value="ECO:0007669"/>
    <property type="project" value="UniProtKB-KW"/>
</dbReference>
<feature type="binding site" evidence="4">
    <location>
        <position position="132"/>
    </location>
    <ligand>
        <name>Zn(2+)</name>
        <dbReference type="ChEBI" id="CHEBI:29105"/>
    </ligand>
</feature>
<feature type="domain" description="Deacetylase sirtuin-type" evidence="5">
    <location>
        <begin position="1"/>
        <end position="247"/>
    </location>
</feature>
<dbReference type="PANTHER" id="PTHR11085">
    <property type="entry name" value="NAD-DEPENDENT PROTEIN DEACYLASE SIRTUIN-5, MITOCHONDRIAL-RELATED"/>
    <property type="match status" value="1"/>
</dbReference>
<dbReference type="GO" id="GO:0070403">
    <property type="term" value="F:NAD+ binding"/>
    <property type="evidence" value="ECO:0007669"/>
    <property type="project" value="InterPro"/>
</dbReference>
<dbReference type="PANTHER" id="PTHR11085:SF10">
    <property type="entry name" value="NAD-DEPENDENT PROTEIN DEACYLASE SIRTUIN-5, MITOCHONDRIAL-RELATED"/>
    <property type="match status" value="1"/>
</dbReference>
<evidence type="ECO:0000256" key="4">
    <source>
        <dbReference type="PROSITE-ProRule" id="PRU00236"/>
    </source>
</evidence>
<dbReference type="EC" id="2.3.1.286" evidence="1"/>
<dbReference type="GO" id="GO:0017136">
    <property type="term" value="F:histone deacetylase activity, NAD-dependent"/>
    <property type="evidence" value="ECO:0007669"/>
    <property type="project" value="TreeGrafter"/>
</dbReference>
<keyword evidence="3" id="KW-0520">NAD</keyword>
<evidence type="ECO:0000256" key="1">
    <source>
        <dbReference type="ARBA" id="ARBA00012928"/>
    </source>
</evidence>
<evidence type="ECO:0000256" key="3">
    <source>
        <dbReference type="ARBA" id="ARBA00023027"/>
    </source>
</evidence>
<reference evidence="6" key="1">
    <citation type="submission" date="2022-05" db="EMBL/GenBank/DDBJ databases">
        <title>Single-amplified genomics reveal most streamlined microbe among free-living bacteria.</title>
        <authorList>
            <person name="Roda-Garcia J."/>
            <person name="Haro-Moreno J.M."/>
            <person name="Rodriguez-Valera F."/>
            <person name="Almagro-Moreno S."/>
            <person name="Lopez-Perez M."/>
        </authorList>
    </citation>
    <scope>NUCLEOTIDE SEQUENCE</scope>
    <source>
        <strain evidence="6">TMED112-D2-2</strain>
    </source>
</reference>
<keyword evidence="4" id="KW-0862">Zinc</keyword>
<feature type="binding site" evidence="4">
    <location>
        <position position="157"/>
    </location>
    <ligand>
        <name>Zn(2+)</name>
        <dbReference type="ChEBI" id="CHEBI:29105"/>
    </ligand>
</feature>
<keyword evidence="7" id="KW-1185">Reference proteome</keyword>
<evidence type="ECO:0000313" key="7">
    <source>
        <dbReference type="Proteomes" id="UP001056381"/>
    </source>
</evidence>
<dbReference type="Gene3D" id="3.40.50.1220">
    <property type="entry name" value="TPP-binding domain"/>
    <property type="match status" value="1"/>
</dbReference>
<dbReference type="PROSITE" id="PS50305">
    <property type="entry name" value="SIRTUIN"/>
    <property type="match status" value="1"/>
</dbReference>
<dbReference type="Proteomes" id="UP001056381">
    <property type="component" value="Chromosome"/>
</dbReference>
<dbReference type="AlphaFoldDB" id="A0A9Q8U0B1"/>
<evidence type="ECO:0000313" key="6">
    <source>
        <dbReference type="EMBL" id="URQ62893.1"/>
    </source>
</evidence>
<dbReference type="Pfam" id="PF02146">
    <property type="entry name" value="SIR2"/>
    <property type="match status" value="1"/>
</dbReference>
<feature type="active site" description="Proton acceptor" evidence="4">
    <location>
        <position position="121"/>
    </location>
</feature>
<feature type="binding site" evidence="4">
    <location>
        <position position="129"/>
    </location>
    <ligand>
        <name>Zn(2+)</name>
        <dbReference type="ChEBI" id="CHEBI:29105"/>
    </ligand>
</feature>
<dbReference type="SUPFAM" id="SSF52467">
    <property type="entry name" value="DHS-like NAD/FAD-binding domain"/>
    <property type="match status" value="1"/>
</dbReference>
<protein>
    <recommendedName>
        <fullName evidence="1">protein acetyllysine N-acetyltransferase</fullName>
        <ecNumber evidence="1">2.3.1.286</ecNumber>
    </recommendedName>
</protein>
<dbReference type="Gene3D" id="2.20.28.200">
    <property type="match status" value="1"/>
</dbReference>
<organism evidence="6 7">
    <name type="scientific">SAR86 cluster bacterium</name>
    <dbReference type="NCBI Taxonomy" id="2030880"/>
    <lineage>
        <taxon>Bacteria</taxon>
        <taxon>Pseudomonadati</taxon>
        <taxon>Pseudomonadota</taxon>
        <taxon>Gammaproteobacteria</taxon>
        <taxon>SAR86 cluster</taxon>
    </lineage>
</organism>
<dbReference type="EMBL" id="CP097966">
    <property type="protein sequence ID" value="URQ62893.1"/>
    <property type="molecule type" value="Genomic_DNA"/>
</dbReference>
<dbReference type="InterPro" id="IPR029035">
    <property type="entry name" value="DHS-like_NAD/FAD-binding_dom"/>
</dbReference>
<sequence>MKQDFTELKKILQKNSKFTFLSGAGLSTSSGLPDFRSDPDGFWKKNTPVTFQEFQKSETSRIKSWTNNFEILNKIRNSSPSNMHNFINKILCRRPENIHIAQNIDGLHRSHKFKDQIVEIHGSVHTSSCLSCNKQYETLKFYEENILKQQNSNCNSCKDGLVKVDTISFGQALSQISLKKAQEASENCDFFIAIGTSLKVSPANQFPNIALQNNAKLIILNKEETSFDRRAVLVINEDLEEIHEQIN</sequence>
<dbReference type="InterPro" id="IPR050134">
    <property type="entry name" value="NAD-dep_sirtuin_deacylases"/>
</dbReference>
<evidence type="ECO:0000256" key="2">
    <source>
        <dbReference type="ARBA" id="ARBA00022679"/>
    </source>
</evidence>
<keyword evidence="4" id="KW-0479">Metal-binding</keyword>
<evidence type="ECO:0000259" key="5">
    <source>
        <dbReference type="PROSITE" id="PS50305"/>
    </source>
</evidence>
<keyword evidence="2" id="KW-0808">Transferase</keyword>
<gene>
    <name evidence="6" type="ORF">M9B40_03990</name>
</gene>
<proteinExistence type="predicted"/>
<accession>A0A9Q8U0B1</accession>
<dbReference type="InterPro" id="IPR003000">
    <property type="entry name" value="Sirtuin"/>
</dbReference>
<dbReference type="InterPro" id="IPR026590">
    <property type="entry name" value="Ssirtuin_cat_dom"/>
</dbReference>
<name>A0A9Q8U0B1_9GAMM</name>
<feature type="binding site" evidence="4">
    <location>
        <position position="154"/>
    </location>
    <ligand>
        <name>Zn(2+)</name>
        <dbReference type="ChEBI" id="CHEBI:29105"/>
    </ligand>
</feature>